<dbReference type="EMBL" id="JAHSPG010000018">
    <property type="protein sequence ID" value="MBV4360303.1"/>
    <property type="molecule type" value="Genomic_DNA"/>
</dbReference>
<organism evidence="2 3">
    <name type="scientific">Pinibacter aurantiacus</name>
    <dbReference type="NCBI Taxonomy" id="2851599"/>
    <lineage>
        <taxon>Bacteria</taxon>
        <taxon>Pseudomonadati</taxon>
        <taxon>Bacteroidota</taxon>
        <taxon>Chitinophagia</taxon>
        <taxon>Chitinophagales</taxon>
        <taxon>Chitinophagaceae</taxon>
        <taxon>Pinibacter</taxon>
    </lineage>
</organism>
<evidence type="ECO:0000256" key="1">
    <source>
        <dbReference type="SAM" id="MobiDB-lite"/>
    </source>
</evidence>
<comment type="caution">
    <text evidence="2">The sequence shown here is derived from an EMBL/GenBank/DDBJ whole genome shotgun (WGS) entry which is preliminary data.</text>
</comment>
<reference evidence="2" key="1">
    <citation type="submission" date="2021-06" db="EMBL/GenBank/DDBJ databases">
        <authorList>
            <person name="Huq M.A."/>
        </authorList>
    </citation>
    <scope>NUCLEOTIDE SEQUENCE</scope>
    <source>
        <strain evidence="2">MAH-26</strain>
    </source>
</reference>
<name>A0A9E2W6W2_9BACT</name>
<dbReference type="Proteomes" id="UP000812270">
    <property type="component" value="Unassembled WGS sequence"/>
</dbReference>
<evidence type="ECO:0000313" key="2">
    <source>
        <dbReference type="EMBL" id="MBV4360303.1"/>
    </source>
</evidence>
<protein>
    <submittedName>
        <fullName evidence="2">Transposase</fullName>
    </submittedName>
</protein>
<dbReference type="GO" id="GO:0003677">
    <property type="term" value="F:DNA binding"/>
    <property type="evidence" value="ECO:0007669"/>
    <property type="project" value="InterPro"/>
</dbReference>
<feature type="compositionally biased region" description="Basic and acidic residues" evidence="1">
    <location>
        <begin position="45"/>
        <end position="55"/>
    </location>
</feature>
<dbReference type="AlphaFoldDB" id="A0A9E2W6W2"/>
<sequence length="100" mass="11763">MPAKRRKFTEEEKQQILNEAELSGISQALHKYKLSYSVFHRWKEKHQQESDDKNPSDVQSQSTIKKLLEENATLKKIIANQALKIELQEEKISKQNKNNK</sequence>
<dbReference type="InterPro" id="IPR002514">
    <property type="entry name" value="Transposase_8"/>
</dbReference>
<gene>
    <name evidence="2" type="ORF">KTO63_24270</name>
</gene>
<dbReference type="RefSeq" id="WP_217794567.1">
    <property type="nucleotide sequence ID" value="NZ_JAHSPG010000018.1"/>
</dbReference>
<dbReference type="Pfam" id="PF01527">
    <property type="entry name" value="HTH_Tnp_1"/>
    <property type="match status" value="1"/>
</dbReference>
<accession>A0A9E2W6W2</accession>
<keyword evidence="3" id="KW-1185">Reference proteome</keyword>
<dbReference type="GO" id="GO:0006313">
    <property type="term" value="P:DNA transposition"/>
    <property type="evidence" value="ECO:0007669"/>
    <property type="project" value="InterPro"/>
</dbReference>
<proteinExistence type="predicted"/>
<evidence type="ECO:0000313" key="3">
    <source>
        <dbReference type="Proteomes" id="UP000812270"/>
    </source>
</evidence>
<dbReference type="GO" id="GO:0004803">
    <property type="term" value="F:transposase activity"/>
    <property type="evidence" value="ECO:0007669"/>
    <property type="project" value="InterPro"/>
</dbReference>
<feature type="region of interest" description="Disordered" evidence="1">
    <location>
        <begin position="44"/>
        <end position="63"/>
    </location>
</feature>